<dbReference type="EnsemblMetazoa" id="MESCA006260-RA">
    <property type="protein sequence ID" value="MESCA006260-PA"/>
    <property type="gene ID" value="MESCA006260"/>
</dbReference>
<reference evidence="1" key="2">
    <citation type="submission" date="2015-06" db="UniProtKB">
        <authorList>
            <consortium name="EnsemblMetazoa"/>
        </authorList>
    </citation>
    <scope>IDENTIFICATION</scope>
</reference>
<evidence type="ECO:0000313" key="1">
    <source>
        <dbReference type="EnsemblMetazoa" id="MESCA006260-PA"/>
    </source>
</evidence>
<proteinExistence type="predicted"/>
<keyword evidence="2" id="KW-1185">Reference proteome</keyword>
<reference evidence="2" key="1">
    <citation type="submission" date="2013-02" db="EMBL/GenBank/DDBJ databases">
        <authorList>
            <person name="Hughes D."/>
        </authorList>
    </citation>
    <scope>NUCLEOTIDE SEQUENCE</scope>
    <source>
        <strain>Durham</strain>
        <strain evidence="2">NC isolate 2 -- Noor lab</strain>
    </source>
</reference>
<name>T1GRH5_MEGSC</name>
<dbReference type="HOGENOM" id="CLU_2309205_0_0_1"/>
<organism evidence="1 2">
    <name type="scientific">Megaselia scalaris</name>
    <name type="common">Humpbacked fly</name>
    <name type="synonym">Phora scalaris</name>
    <dbReference type="NCBI Taxonomy" id="36166"/>
    <lineage>
        <taxon>Eukaryota</taxon>
        <taxon>Metazoa</taxon>
        <taxon>Ecdysozoa</taxon>
        <taxon>Arthropoda</taxon>
        <taxon>Hexapoda</taxon>
        <taxon>Insecta</taxon>
        <taxon>Pterygota</taxon>
        <taxon>Neoptera</taxon>
        <taxon>Endopterygota</taxon>
        <taxon>Diptera</taxon>
        <taxon>Brachycera</taxon>
        <taxon>Muscomorpha</taxon>
        <taxon>Platypezoidea</taxon>
        <taxon>Phoridae</taxon>
        <taxon>Megaseliini</taxon>
        <taxon>Megaselia</taxon>
    </lineage>
</organism>
<accession>T1GRH5</accession>
<evidence type="ECO:0000313" key="2">
    <source>
        <dbReference type="Proteomes" id="UP000015102"/>
    </source>
</evidence>
<dbReference type="AlphaFoldDB" id="T1GRH5"/>
<protein>
    <submittedName>
        <fullName evidence="1">Uncharacterized protein</fullName>
    </submittedName>
</protein>
<dbReference type="Proteomes" id="UP000015102">
    <property type="component" value="Unassembled WGS sequence"/>
</dbReference>
<dbReference type="EMBL" id="CAQQ02189224">
    <property type="status" value="NOT_ANNOTATED_CDS"/>
    <property type="molecule type" value="Genomic_DNA"/>
</dbReference>
<sequence>MPRQHLIALQSGIRGKIMSCCDRFLLDDDDSVQQKTLMPKLLVFRSSSFSRTSCGLWVFVRKSSLVCLSDVEFRFPKTSFITYDGLLFIRMSSPPWLITR</sequence>
<dbReference type="EMBL" id="CAQQ02189223">
    <property type="status" value="NOT_ANNOTATED_CDS"/>
    <property type="molecule type" value="Genomic_DNA"/>
</dbReference>